<evidence type="ECO:0000313" key="12">
    <source>
        <dbReference type="EMBL" id="ACV64639.1"/>
    </source>
</evidence>
<name>C8VY10_DESAS</name>
<dbReference type="SUPFAM" id="SSF53067">
    <property type="entry name" value="Actin-like ATPase domain"/>
    <property type="match status" value="2"/>
</dbReference>
<dbReference type="KEGG" id="dae:Dtox_3946"/>
<comment type="pathway">
    <text evidence="2">Carbohydrate metabolism.</text>
</comment>
<dbReference type="InterPro" id="IPR022672">
    <property type="entry name" value="Hexokinase_N"/>
</dbReference>
<keyword evidence="4 12" id="KW-0808">Transferase</keyword>
<dbReference type="OrthoDB" id="6383434at2"/>
<dbReference type="GO" id="GO:0005829">
    <property type="term" value="C:cytosol"/>
    <property type="evidence" value="ECO:0007669"/>
    <property type="project" value="TreeGrafter"/>
</dbReference>
<dbReference type="EC" id="2.7.1.1" evidence="12"/>
<dbReference type="PRINTS" id="PR00475">
    <property type="entry name" value="HEXOKINASE"/>
</dbReference>
<keyword evidence="5" id="KW-0547">Nucleotide-binding</keyword>
<proteinExistence type="inferred from homology"/>
<dbReference type="Pfam" id="PF03727">
    <property type="entry name" value="Hexokinase_2"/>
    <property type="match status" value="1"/>
</dbReference>
<keyword evidence="13" id="KW-1185">Reference proteome</keyword>
<evidence type="ECO:0000256" key="4">
    <source>
        <dbReference type="ARBA" id="ARBA00022679"/>
    </source>
</evidence>
<reference evidence="12 13" key="1">
    <citation type="journal article" date="2009" name="Stand. Genomic Sci.">
        <title>Complete genome sequence of Desulfotomaculum acetoxidans type strain (5575).</title>
        <authorList>
            <person name="Spring S."/>
            <person name="Lapidus A."/>
            <person name="Schroder M."/>
            <person name="Gleim D."/>
            <person name="Sims D."/>
            <person name="Meincke L."/>
            <person name="Glavina Del Rio T."/>
            <person name="Tice H."/>
            <person name="Copeland A."/>
            <person name="Cheng J.F."/>
            <person name="Lucas S."/>
            <person name="Chen F."/>
            <person name="Nolan M."/>
            <person name="Bruce D."/>
            <person name="Goodwin L."/>
            <person name="Pitluck S."/>
            <person name="Ivanova N."/>
            <person name="Mavromatis K."/>
            <person name="Mikhailova N."/>
            <person name="Pati A."/>
            <person name="Chen A."/>
            <person name="Palaniappan K."/>
            <person name="Land M."/>
            <person name="Hauser L."/>
            <person name="Chang Y.J."/>
            <person name="Jeffries C.D."/>
            <person name="Chain P."/>
            <person name="Saunders E."/>
            <person name="Brettin T."/>
            <person name="Detter J.C."/>
            <person name="Goker M."/>
            <person name="Bristow J."/>
            <person name="Eisen J.A."/>
            <person name="Markowitz V."/>
            <person name="Hugenholtz P."/>
            <person name="Kyrpides N.C."/>
            <person name="Klenk H.P."/>
            <person name="Han C."/>
        </authorList>
    </citation>
    <scope>NUCLEOTIDE SEQUENCE [LARGE SCALE GENOMIC DNA]</scope>
    <source>
        <strain evidence="13">ATCC 49208 / DSM 771 / VKM B-1644</strain>
    </source>
</reference>
<comment type="catalytic activity">
    <reaction evidence="9">
        <text>D-fructose + ATP = D-fructose 6-phosphate + ADP + H(+)</text>
        <dbReference type="Rhea" id="RHEA:16125"/>
        <dbReference type="ChEBI" id="CHEBI:15378"/>
        <dbReference type="ChEBI" id="CHEBI:30616"/>
        <dbReference type="ChEBI" id="CHEBI:37721"/>
        <dbReference type="ChEBI" id="CHEBI:61527"/>
        <dbReference type="ChEBI" id="CHEBI:456216"/>
        <dbReference type="EC" id="2.7.1.1"/>
    </reaction>
    <physiologicalReaction direction="left-to-right" evidence="9">
        <dbReference type="Rhea" id="RHEA:16126"/>
    </physiologicalReaction>
</comment>
<dbReference type="Proteomes" id="UP000002217">
    <property type="component" value="Chromosome"/>
</dbReference>
<feature type="domain" description="Hexokinase N-terminal" evidence="10">
    <location>
        <begin position="14"/>
        <end position="217"/>
    </location>
</feature>
<dbReference type="Pfam" id="PF00349">
    <property type="entry name" value="Hexokinase_1"/>
    <property type="match status" value="1"/>
</dbReference>
<organism evidence="12 13">
    <name type="scientific">Desulfofarcimen acetoxidans (strain ATCC 49208 / DSM 771 / KCTC 5769 / VKM B-1644 / 5575)</name>
    <name type="common">Desulfotomaculum acetoxidans</name>
    <dbReference type="NCBI Taxonomy" id="485916"/>
    <lineage>
        <taxon>Bacteria</taxon>
        <taxon>Bacillati</taxon>
        <taxon>Bacillota</taxon>
        <taxon>Clostridia</taxon>
        <taxon>Eubacteriales</taxon>
        <taxon>Peptococcaceae</taxon>
        <taxon>Desulfofarcimen</taxon>
    </lineage>
</organism>
<dbReference type="eggNOG" id="COG5026">
    <property type="taxonomic scope" value="Bacteria"/>
</dbReference>
<gene>
    <name evidence="12" type="ordered locus">Dtox_3946</name>
</gene>
<dbReference type="PROSITE" id="PS51748">
    <property type="entry name" value="HEXOKINASE_2"/>
    <property type="match status" value="1"/>
</dbReference>
<evidence type="ECO:0000256" key="8">
    <source>
        <dbReference type="ARBA" id="ARBA00023152"/>
    </source>
</evidence>
<dbReference type="EMBL" id="CP001720">
    <property type="protein sequence ID" value="ACV64639.1"/>
    <property type="molecule type" value="Genomic_DNA"/>
</dbReference>
<keyword evidence="7" id="KW-0067">ATP-binding</keyword>
<dbReference type="RefSeq" id="WP_015759314.1">
    <property type="nucleotide sequence ID" value="NC_013216.1"/>
</dbReference>
<dbReference type="GO" id="GO:0004340">
    <property type="term" value="F:glucokinase activity"/>
    <property type="evidence" value="ECO:0007669"/>
    <property type="project" value="TreeGrafter"/>
</dbReference>
<dbReference type="GO" id="GO:0005524">
    <property type="term" value="F:ATP binding"/>
    <property type="evidence" value="ECO:0007669"/>
    <property type="project" value="UniProtKB-KW"/>
</dbReference>
<dbReference type="GO" id="GO:0005536">
    <property type="term" value="F:D-glucose binding"/>
    <property type="evidence" value="ECO:0007669"/>
    <property type="project" value="InterPro"/>
</dbReference>
<dbReference type="PANTHER" id="PTHR19443:SF16">
    <property type="entry name" value="HEXOKINASE TYPE 1-RELATED"/>
    <property type="match status" value="1"/>
</dbReference>
<sequence length="465" mass="49988">MTLQAQTGDPDNIMKKLRQQFAVPLSLLLEIAGKFHGEILNGLAGNKSSLKMLPSYLSKPSGEETGVFPALDFGGTNVRVRLLHLQGCRGFSVKRQKSMPLRDREGLYDYTGASVAAVELFDFIAGIIEDVLKCVAEEPSLQCELYPLGHTFSFGTYQTGANDAVLINWTKEIKTQGVEGQNINRLLADALLRRNLFHVKPVVILNDTVGTLLAAAYCDPYADIGSICGTGHNTCYLEQHAAAYQEPVIINMESGNFDLLPLTPYDDALDQNSGKPGEQRLEKAVSGRYLGELARLILKELAQAGKLFSGGDTGPPAVLEQPYAVSTKNIAFILESEPAAGGKDEGLVKWLRDNWGAACSNQDIAALREILSMIAERSARFVAATYLGILRHIDPALTSRHTIAVDGSLYEKMPGYADCIAAALSEALQEKAGMIKVKLTKDGSGVGAAIAAATIAGRSGSRKTV</sequence>
<dbReference type="HOGENOM" id="CLU_014393_5_3_9"/>
<evidence type="ECO:0000256" key="2">
    <source>
        <dbReference type="ARBA" id="ARBA00005007"/>
    </source>
</evidence>
<dbReference type="AlphaFoldDB" id="C8VY10"/>
<evidence type="ECO:0000259" key="10">
    <source>
        <dbReference type="Pfam" id="PF00349"/>
    </source>
</evidence>
<evidence type="ECO:0000256" key="7">
    <source>
        <dbReference type="ARBA" id="ARBA00022840"/>
    </source>
</evidence>
<dbReference type="STRING" id="485916.Dtox_3946"/>
<accession>C8VY10</accession>
<evidence type="ECO:0000256" key="6">
    <source>
        <dbReference type="ARBA" id="ARBA00022777"/>
    </source>
</evidence>
<evidence type="ECO:0000313" key="13">
    <source>
        <dbReference type="Proteomes" id="UP000002217"/>
    </source>
</evidence>
<evidence type="ECO:0000259" key="11">
    <source>
        <dbReference type="Pfam" id="PF03727"/>
    </source>
</evidence>
<dbReference type="UniPathway" id="UPA00109">
    <property type="reaction ID" value="UER00180"/>
</dbReference>
<comment type="similarity">
    <text evidence="3">Belongs to the hexokinase family.</text>
</comment>
<evidence type="ECO:0000256" key="5">
    <source>
        <dbReference type="ARBA" id="ARBA00022741"/>
    </source>
</evidence>
<dbReference type="GO" id="GO:0001678">
    <property type="term" value="P:intracellular glucose homeostasis"/>
    <property type="evidence" value="ECO:0007669"/>
    <property type="project" value="InterPro"/>
</dbReference>
<protein>
    <submittedName>
        <fullName evidence="12">Hexokinase</fullName>
        <ecNumber evidence="12">2.7.1.1</ecNumber>
    </submittedName>
</protein>
<dbReference type="PANTHER" id="PTHR19443">
    <property type="entry name" value="HEXOKINASE"/>
    <property type="match status" value="1"/>
</dbReference>
<keyword evidence="8" id="KW-0324">Glycolysis</keyword>
<dbReference type="Gene3D" id="3.30.420.40">
    <property type="match status" value="1"/>
</dbReference>
<dbReference type="InterPro" id="IPR043129">
    <property type="entry name" value="ATPase_NBD"/>
</dbReference>
<feature type="domain" description="Hexokinase C-terminal" evidence="11">
    <location>
        <begin position="224"/>
        <end position="453"/>
    </location>
</feature>
<dbReference type="Gene3D" id="3.40.367.20">
    <property type="match status" value="1"/>
</dbReference>
<dbReference type="InterPro" id="IPR022673">
    <property type="entry name" value="Hexokinase_C"/>
</dbReference>
<dbReference type="GO" id="GO:0008865">
    <property type="term" value="F:fructokinase activity"/>
    <property type="evidence" value="ECO:0007669"/>
    <property type="project" value="TreeGrafter"/>
</dbReference>
<evidence type="ECO:0000256" key="3">
    <source>
        <dbReference type="ARBA" id="ARBA00009225"/>
    </source>
</evidence>
<dbReference type="GO" id="GO:0006096">
    <property type="term" value="P:glycolytic process"/>
    <property type="evidence" value="ECO:0007669"/>
    <property type="project" value="UniProtKB-UniPathway"/>
</dbReference>
<keyword evidence="6 12" id="KW-0418">Kinase</keyword>
<dbReference type="InterPro" id="IPR001312">
    <property type="entry name" value="Hexokinase"/>
</dbReference>
<comment type="pathway">
    <text evidence="1">Carbohydrate degradation.</text>
</comment>
<evidence type="ECO:0000256" key="9">
    <source>
        <dbReference type="ARBA" id="ARBA00047905"/>
    </source>
</evidence>
<evidence type="ECO:0000256" key="1">
    <source>
        <dbReference type="ARBA" id="ARBA00004921"/>
    </source>
</evidence>
<dbReference type="GO" id="GO:0006006">
    <property type="term" value="P:glucose metabolic process"/>
    <property type="evidence" value="ECO:0007669"/>
    <property type="project" value="TreeGrafter"/>
</dbReference>